<feature type="chain" id="PRO_5017932406" evidence="1">
    <location>
        <begin position="28"/>
        <end position="59"/>
    </location>
</feature>
<organism evidence="2 3">
    <name type="scientific">Morchella conica CCBAS932</name>
    <dbReference type="NCBI Taxonomy" id="1392247"/>
    <lineage>
        <taxon>Eukaryota</taxon>
        <taxon>Fungi</taxon>
        <taxon>Dikarya</taxon>
        <taxon>Ascomycota</taxon>
        <taxon>Pezizomycotina</taxon>
        <taxon>Pezizomycetes</taxon>
        <taxon>Pezizales</taxon>
        <taxon>Morchellaceae</taxon>
        <taxon>Morchella</taxon>
    </lineage>
</organism>
<keyword evidence="1" id="KW-0732">Signal</keyword>
<dbReference type="InParanoid" id="A0A3N4KPY1"/>
<proteinExistence type="predicted"/>
<evidence type="ECO:0000313" key="3">
    <source>
        <dbReference type="Proteomes" id="UP000277580"/>
    </source>
</evidence>
<evidence type="ECO:0000256" key="1">
    <source>
        <dbReference type="SAM" id="SignalP"/>
    </source>
</evidence>
<dbReference type="AlphaFoldDB" id="A0A3N4KPY1"/>
<dbReference type="EMBL" id="ML119174">
    <property type="protein sequence ID" value="RPB07825.1"/>
    <property type="molecule type" value="Genomic_DNA"/>
</dbReference>
<evidence type="ECO:0000313" key="2">
    <source>
        <dbReference type="EMBL" id="RPB07825.1"/>
    </source>
</evidence>
<protein>
    <submittedName>
        <fullName evidence="2">Uncharacterized protein</fullName>
    </submittedName>
</protein>
<dbReference type="Proteomes" id="UP000277580">
    <property type="component" value="Unassembled WGS sequence"/>
</dbReference>
<sequence>MVLLCWLFLCCALFLFQLLSCCLPVLGAHKEKCLTYNVPTHCIVCLLPACCLLDRLQAT</sequence>
<name>A0A3N4KPY1_9PEZI</name>
<gene>
    <name evidence="2" type="ORF">P167DRAFT_539793</name>
</gene>
<feature type="signal peptide" evidence="1">
    <location>
        <begin position="1"/>
        <end position="27"/>
    </location>
</feature>
<accession>A0A3N4KPY1</accession>
<reference evidence="2 3" key="1">
    <citation type="journal article" date="2018" name="Nat. Ecol. Evol.">
        <title>Pezizomycetes genomes reveal the molecular basis of ectomycorrhizal truffle lifestyle.</title>
        <authorList>
            <person name="Murat C."/>
            <person name="Payen T."/>
            <person name="Noel B."/>
            <person name="Kuo A."/>
            <person name="Morin E."/>
            <person name="Chen J."/>
            <person name="Kohler A."/>
            <person name="Krizsan K."/>
            <person name="Balestrini R."/>
            <person name="Da Silva C."/>
            <person name="Montanini B."/>
            <person name="Hainaut M."/>
            <person name="Levati E."/>
            <person name="Barry K.W."/>
            <person name="Belfiori B."/>
            <person name="Cichocki N."/>
            <person name="Clum A."/>
            <person name="Dockter R.B."/>
            <person name="Fauchery L."/>
            <person name="Guy J."/>
            <person name="Iotti M."/>
            <person name="Le Tacon F."/>
            <person name="Lindquist E.A."/>
            <person name="Lipzen A."/>
            <person name="Malagnac F."/>
            <person name="Mello A."/>
            <person name="Molinier V."/>
            <person name="Miyauchi S."/>
            <person name="Poulain J."/>
            <person name="Riccioni C."/>
            <person name="Rubini A."/>
            <person name="Sitrit Y."/>
            <person name="Splivallo R."/>
            <person name="Traeger S."/>
            <person name="Wang M."/>
            <person name="Zifcakova L."/>
            <person name="Wipf D."/>
            <person name="Zambonelli A."/>
            <person name="Paolocci F."/>
            <person name="Nowrousian M."/>
            <person name="Ottonello S."/>
            <person name="Baldrian P."/>
            <person name="Spatafora J.W."/>
            <person name="Henrissat B."/>
            <person name="Nagy L.G."/>
            <person name="Aury J.M."/>
            <person name="Wincker P."/>
            <person name="Grigoriev I.V."/>
            <person name="Bonfante P."/>
            <person name="Martin F.M."/>
        </authorList>
    </citation>
    <scope>NUCLEOTIDE SEQUENCE [LARGE SCALE GENOMIC DNA]</scope>
    <source>
        <strain evidence="2 3">CCBAS932</strain>
    </source>
</reference>
<keyword evidence="3" id="KW-1185">Reference proteome</keyword>